<protein>
    <recommendedName>
        <fullName evidence="4">TmcB/TmcC TPR repeats domain-containing protein</fullName>
    </recommendedName>
</protein>
<evidence type="ECO:0000256" key="1">
    <source>
        <dbReference type="SAM" id="Coils"/>
    </source>
</evidence>
<feature type="compositionally biased region" description="Polar residues" evidence="2">
    <location>
        <begin position="1360"/>
        <end position="1369"/>
    </location>
</feature>
<feature type="transmembrane region" description="Helical" evidence="3">
    <location>
        <begin position="123"/>
        <end position="150"/>
    </location>
</feature>
<dbReference type="PANTHER" id="PTHR31600:SF2">
    <property type="entry name" value="GAMETE ENRICHED GENE 10 PROTEIN-RELATED"/>
    <property type="match status" value="1"/>
</dbReference>
<feature type="compositionally biased region" description="Polar residues" evidence="2">
    <location>
        <begin position="1384"/>
        <end position="1393"/>
    </location>
</feature>
<feature type="region of interest" description="Disordered" evidence="2">
    <location>
        <begin position="1321"/>
        <end position="1425"/>
    </location>
</feature>
<feature type="transmembrane region" description="Helical" evidence="3">
    <location>
        <begin position="1153"/>
        <end position="1174"/>
    </location>
</feature>
<evidence type="ECO:0000313" key="6">
    <source>
        <dbReference type="Proteomes" id="UP000320475"/>
    </source>
</evidence>
<proteinExistence type="predicted"/>
<feature type="transmembrane region" description="Helical" evidence="3">
    <location>
        <begin position="303"/>
        <end position="322"/>
    </location>
</feature>
<name>A0A507CHL1_9FUNG</name>
<gene>
    <name evidence="5" type="ORF">SeLEV6574_g07504</name>
</gene>
<feature type="transmembrane region" description="Helical" evidence="3">
    <location>
        <begin position="845"/>
        <end position="865"/>
    </location>
</feature>
<dbReference type="Proteomes" id="UP000320475">
    <property type="component" value="Unassembled WGS sequence"/>
</dbReference>
<feature type="transmembrane region" description="Helical" evidence="3">
    <location>
        <begin position="205"/>
        <end position="229"/>
    </location>
</feature>
<feature type="transmembrane region" description="Helical" evidence="3">
    <location>
        <begin position="162"/>
        <end position="185"/>
    </location>
</feature>
<accession>A0A507CHL1</accession>
<evidence type="ECO:0000313" key="5">
    <source>
        <dbReference type="EMBL" id="TPX38938.1"/>
    </source>
</evidence>
<sequence length="1425" mass="157910">VSSKSFRQARRTSRTKWQVAKQIMDARSAYSSSKRSSSKRRGWRKTANSLKLAWFESLLAMMKSSGVEKYPYIALIALAIENLQMLSFAFYSIDWGVAGNNVGIAVTLTQIEHEIVHFTEYEVLLALVAMCLALIAVMLVLATYVIWSFYSKEFKSGVWPLRVLRITINLLQSVLYLPVLTTLMASSKCPNTDDGLALYGCYTGIHAIVLLLSLAAALVFIPFSFLMSLASFEPNPRSSIVAEATPTTHLLDNVIKTILVIVYSTPLHPTGKAVFYLACCCFEVWLSFGYLPFYRVLPNQLRCICSGMLAVAAAITLVASCVNDHHDVFFYVLVASMALAGIASWRIFRRRWMMVCPQHVQRSVKLAKARNPEHWAKEFFKRERIRAFRAVIIRTNFIWFTEDPELIALAEQIYVAALELYPKCSNLALSYGMFLKLVKDDLSSSSYWFKKAERLNPPIHVQFVVYQAEMDRRERMATREGASVPLDAVDRVEFKHLMLRANYYHRQTAIHASKFWSALASGKCNAIMLNQLAILMERNEKGAARAYGSLMSRFSHIPAVLVNHIAFMNLTAQSEEAADLQADYDELMDNMEQENATEPLQNPIQLMGSAAVLEMNSPDRLQREASVFGRLSSRPRRGSGSAIDGLRLAPLPPAITRSRGEKRAHAIYRRMVKAYQTKQATFMGRVVLAVMFLIVSIDLGFVIVQELLVGSLRQGLDSLYAIATLGALWAAAPTICRALQQSAFDARVFAVAQQRLRSICSASTGLVYTAYDTMQSLVKTTPGASQDYLFEDTIPAVYYYKNTSRPYVSENVSFINFVLDMSFACSAVGSLSANDFLSGAVNTNQYWRFLLTNGGFTADSFVLVLKYTELIGERAAYGQVVICWSLCAVAVVFIICCGFFLFKPAVAEAKRSRQLAIEAFLEIPKDVVLKTYMKYKFEPSEGRYVDADEVSDDEDDENSDIPSNTSRPTDVFKKITLWYCVVLTLLGIFLSVHMGVGLTYLQSVVTINKQVSLAGSAPTVLLQATTAVVERAQRDPYSYYSDAELQRRGQVYLDAFKVSLNALLYGNTSLGYDRPTVEPTIFYTGEPYNNGTTYLQIVRQLMSTLQQAIRQDVLTHNDSSLTQIAGYLANCVVPMGIYLNQTNDAYLDVYNDLNTFVLQAWFPVFMVVLFIIYVRQVRGIMKAVMSENERTLRVLLMLPVEVVSQIESIRRLLHMEVDFEVPELRRDMGPGSSQVIRQSQLTRLDSGGDTPLGSASIMRDVKAFREEGPEGIVPSPRGAPTLGLGFGPGLGLGLGLAPAPAPDAVTSNVGVAYRQLVSGDASGPLSSTVSIQRQRDGEAGKAAVGPPALSLARVSRKYGNDSTRTSVGTRSPRVHGEHSRVLAKSTQQGQSWSAGAADEEAEGGVGRTSEVSVSDSLSDDEASVA</sequence>
<feature type="transmembrane region" description="Helical" evidence="3">
    <location>
        <begin position="877"/>
        <end position="902"/>
    </location>
</feature>
<feature type="transmembrane region" description="Helical" evidence="3">
    <location>
        <begin position="719"/>
        <end position="739"/>
    </location>
</feature>
<organism evidence="5 6">
    <name type="scientific">Synchytrium endobioticum</name>
    <dbReference type="NCBI Taxonomy" id="286115"/>
    <lineage>
        <taxon>Eukaryota</taxon>
        <taxon>Fungi</taxon>
        <taxon>Fungi incertae sedis</taxon>
        <taxon>Chytridiomycota</taxon>
        <taxon>Chytridiomycota incertae sedis</taxon>
        <taxon>Chytridiomycetes</taxon>
        <taxon>Synchytriales</taxon>
        <taxon>Synchytriaceae</taxon>
        <taxon>Synchytrium</taxon>
    </lineage>
</organism>
<keyword evidence="1" id="KW-0175">Coiled coil</keyword>
<evidence type="ECO:0000256" key="2">
    <source>
        <dbReference type="SAM" id="MobiDB-lite"/>
    </source>
</evidence>
<reference evidence="5 6" key="1">
    <citation type="journal article" date="2019" name="Sci. Rep.">
        <title>Comparative genomics of chytrid fungi reveal insights into the obligate biotrophic and pathogenic lifestyle of Synchytrium endobioticum.</title>
        <authorList>
            <person name="van de Vossenberg B.T.L.H."/>
            <person name="Warris S."/>
            <person name="Nguyen H.D.T."/>
            <person name="van Gent-Pelzer M.P.E."/>
            <person name="Joly D.L."/>
            <person name="van de Geest H.C."/>
            <person name="Bonants P.J.M."/>
            <person name="Smith D.S."/>
            <person name="Levesque C.A."/>
            <person name="van der Lee T.A.J."/>
        </authorList>
    </citation>
    <scope>NUCLEOTIDE SEQUENCE [LARGE SCALE GENOMIC DNA]</scope>
    <source>
        <strain evidence="5 6">LEV6574</strain>
    </source>
</reference>
<feature type="non-terminal residue" evidence="5">
    <location>
        <position position="1"/>
    </location>
</feature>
<feature type="transmembrane region" description="Helical" evidence="3">
    <location>
        <begin position="682"/>
        <end position="704"/>
    </location>
</feature>
<feature type="coiled-coil region" evidence="1">
    <location>
        <begin position="570"/>
        <end position="597"/>
    </location>
</feature>
<keyword evidence="3" id="KW-0812">Transmembrane</keyword>
<dbReference type="Pfam" id="PF25474">
    <property type="entry name" value="TPR_TmcB"/>
    <property type="match status" value="1"/>
</dbReference>
<dbReference type="InterPro" id="IPR057352">
    <property type="entry name" value="TPR_TmcB/C"/>
</dbReference>
<keyword evidence="3" id="KW-0472">Membrane</keyword>
<dbReference type="EMBL" id="QEAM01000541">
    <property type="protein sequence ID" value="TPX38938.1"/>
    <property type="molecule type" value="Genomic_DNA"/>
</dbReference>
<feature type="domain" description="TmcB/TmcC TPR repeats" evidence="4">
    <location>
        <begin position="478"/>
        <end position="593"/>
    </location>
</feature>
<feature type="transmembrane region" description="Helical" evidence="3">
    <location>
        <begin position="328"/>
        <end position="348"/>
    </location>
</feature>
<dbReference type="PANTHER" id="PTHR31600">
    <property type="entry name" value="TINY MACROCYSTS PROTEIN B-RELATED"/>
    <property type="match status" value="1"/>
</dbReference>
<feature type="transmembrane region" description="Helical" evidence="3">
    <location>
        <begin position="273"/>
        <end position="291"/>
    </location>
</feature>
<dbReference type="OrthoDB" id="2154821at2759"/>
<dbReference type="InterPro" id="IPR052994">
    <property type="entry name" value="Tiny_macrocysts_regulators"/>
</dbReference>
<evidence type="ECO:0000259" key="4">
    <source>
        <dbReference type="Pfam" id="PF25474"/>
    </source>
</evidence>
<evidence type="ECO:0000256" key="3">
    <source>
        <dbReference type="SAM" id="Phobius"/>
    </source>
</evidence>
<comment type="caution">
    <text evidence="5">The sequence shown here is derived from an EMBL/GenBank/DDBJ whole genome shotgun (WGS) entry which is preliminary data.</text>
</comment>
<feature type="transmembrane region" description="Helical" evidence="3">
    <location>
        <begin position="976"/>
        <end position="1001"/>
    </location>
</feature>
<dbReference type="VEuPathDB" id="FungiDB:SeMB42_g06295"/>
<keyword evidence="3" id="KW-1133">Transmembrane helix</keyword>